<gene>
    <name evidence="2" type="ORF">S06H3_64534</name>
</gene>
<comment type="caution">
    <text evidence="2">The sequence shown here is derived from an EMBL/GenBank/DDBJ whole genome shotgun (WGS) entry which is preliminary data.</text>
</comment>
<protein>
    <recommendedName>
        <fullName evidence="3">Permease</fullName>
    </recommendedName>
</protein>
<accession>X1QH36</accession>
<proteinExistence type="predicted"/>
<feature type="transmembrane region" description="Helical" evidence="1">
    <location>
        <begin position="33"/>
        <end position="54"/>
    </location>
</feature>
<feature type="transmembrane region" description="Helical" evidence="1">
    <location>
        <begin position="66"/>
        <end position="84"/>
    </location>
</feature>
<reference evidence="2" key="1">
    <citation type="journal article" date="2014" name="Front. Microbiol.">
        <title>High frequency of phylogenetically diverse reductive dehalogenase-homologous genes in deep subseafloor sedimentary metagenomes.</title>
        <authorList>
            <person name="Kawai M."/>
            <person name="Futagami T."/>
            <person name="Toyoda A."/>
            <person name="Takaki Y."/>
            <person name="Nishi S."/>
            <person name="Hori S."/>
            <person name="Arai W."/>
            <person name="Tsubouchi T."/>
            <person name="Morono Y."/>
            <person name="Uchiyama I."/>
            <person name="Ito T."/>
            <person name="Fujiyama A."/>
            <person name="Inagaki F."/>
            <person name="Takami H."/>
        </authorList>
    </citation>
    <scope>NUCLEOTIDE SEQUENCE</scope>
    <source>
        <strain evidence="2">Expedition CK06-06</strain>
    </source>
</reference>
<name>X1QH36_9ZZZZ</name>
<organism evidence="2">
    <name type="scientific">marine sediment metagenome</name>
    <dbReference type="NCBI Taxonomy" id="412755"/>
    <lineage>
        <taxon>unclassified sequences</taxon>
        <taxon>metagenomes</taxon>
        <taxon>ecological metagenomes</taxon>
    </lineage>
</organism>
<keyword evidence="1" id="KW-1133">Transmembrane helix</keyword>
<evidence type="ECO:0000313" key="2">
    <source>
        <dbReference type="EMBL" id="GAI54131.1"/>
    </source>
</evidence>
<sequence length="86" mass="9369">MFLYIIVGLAVLASFIADRGKTLRALKIAVKRFVKILPAFLTMIILVSIVLFLIPDKVISNYLGGSNKFIGVTFASFFGSVTLMPG</sequence>
<dbReference type="AlphaFoldDB" id="X1QH36"/>
<feature type="non-terminal residue" evidence="2">
    <location>
        <position position="86"/>
    </location>
</feature>
<keyword evidence="1" id="KW-0472">Membrane</keyword>
<evidence type="ECO:0000256" key="1">
    <source>
        <dbReference type="SAM" id="Phobius"/>
    </source>
</evidence>
<keyword evidence="1" id="KW-0812">Transmembrane</keyword>
<evidence type="ECO:0008006" key="3">
    <source>
        <dbReference type="Google" id="ProtNLM"/>
    </source>
</evidence>
<dbReference type="EMBL" id="BARV01043133">
    <property type="protein sequence ID" value="GAI54131.1"/>
    <property type="molecule type" value="Genomic_DNA"/>
</dbReference>